<gene>
    <name evidence="1" type="ORF">NE579_00900</name>
    <name evidence="2" type="ORF">NE579_01175</name>
</gene>
<comment type="caution">
    <text evidence="2">The sequence shown here is derived from an EMBL/GenBank/DDBJ whole genome shotgun (WGS) entry which is preliminary data.</text>
</comment>
<proteinExistence type="predicted"/>
<dbReference type="EMBL" id="JANFYS010000001">
    <property type="protein sequence ID" value="MCQ4769023.1"/>
    <property type="molecule type" value="Genomic_DNA"/>
</dbReference>
<organism evidence="2 3">
    <name type="scientific">Intestinimonas massiliensis</name>
    <name type="common">ex Afouda et al. 2020</name>
    <dbReference type="NCBI Taxonomy" id="1673721"/>
    <lineage>
        <taxon>Bacteria</taxon>
        <taxon>Bacillati</taxon>
        <taxon>Bacillota</taxon>
        <taxon>Clostridia</taxon>
        <taxon>Eubacteriales</taxon>
        <taxon>Intestinimonas</taxon>
    </lineage>
</organism>
<dbReference type="Proteomes" id="UP001204562">
    <property type="component" value="Unassembled WGS sequence"/>
</dbReference>
<evidence type="ECO:0000313" key="1">
    <source>
        <dbReference type="EMBL" id="MCQ4769023.1"/>
    </source>
</evidence>
<protein>
    <submittedName>
        <fullName evidence="2">Resolvase</fullName>
    </submittedName>
</protein>
<evidence type="ECO:0000313" key="2">
    <source>
        <dbReference type="EMBL" id="MCQ4769076.1"/>
    </source>
</evidence>
<name>A0AAW5JGC2_9FIRM</name>
<reference evidence="2" key="1">
    <citation type="submission" date="2022-06" db="EMBL/GenBank/DDBJ databases">
        <title>Isolation of gut microbiota from human fecal samples.</title>
        <authorList>
            <person name="Pamer E.G."/>
            <person name="Barat B."/>
            <person name="Waligurski E."/>
            <person name="Medina S."/>
            <person name="Paddock L."/>
            <person name="Mostad J."/>
        </authorList>
    </citation>
    <scope>NUCLEOTIDE SEQUENCE</scope>
    <source>
        <strain evidence="2">DFI.9.91</strain>
    </source>
</reference>
<dbReference type="AlphaFoldDB" id="A0AAW5JGC2"/>
<dbReference type="EMBL" id="JANFYS010000001">
    <property type="protein sequence ID" value="MCQ4769076.1"/>
    <property type="molecule type" value="Genomic_DNA"/>
</dbReference>
<accession>A0AAW5JGC2</accession>
<sequence length="55" mass="6148">MEHRLYDVNGGALTDVERLELARLLIKAGYTVSLGRDKSSGKLRKYIEIGGLQNE</sequence>
<dbReference type="RefSeq" id="WP_256302936.1">
    <property type="nucleotide sequence ID" value="NZ_JANFYS010000001.1"/>
</dbReference>
<evidence type="ECO:0000313" key="3">
    <source>
        <dbReference type="Proteomes" id="UP001204562"/>
    </source>
</evidence>